<feature type="transmembrane region" description="Helical" evidence="6">
    <location>
        <begin position="145"/>
        <end position="163"/>
    </location>
</feature>
<feature type="transmembrane region" description="Helical" evidence="6">
    <location>
        <begin position="169"/>
        <end position="188"/>
    </location>
</feature>
<feature type="transmembrane region" description="Helical" evidence="6">
    <location>
        <begin position="117"/>
        <end position="138"/>
    </location>
</feature>
<name>A0A846ZR75_9GAMM</name>
<keyword evidence="9" id="KW-1185">Reference proteome</keyword>
<dbReference type="RefSeq" id="WP_168609851.1">
    <property type="nucleotide sequence ID" value="NZ_JAAZQD010000006.1"/>
</dbReference>
<dbReference type="PANTHER" id="PTHR30294">
    <property type="entry name" value="MEMBRANE COMPONENT OF ABC TRANSPORTER YHHJ-RELATED"/>
    <property type="match status" value="1"/>
</dbReference>
<sequence>MSVGAVMRCEWRRLWTRPLGWVLAALTLAGMGWEFLLMLNQYLALQVRLAAAGNASGFTDLVTLPWLALFVIAAFVLAPLLTMSALAGERRGGTLSLLFASGLSPSAVVLGKYFAVLIWQLLILLLLLAMPVALAFTTHPDWGKLAAAALGLMLALASLNAIGMACSAFVGHPALAAAGAFVVTALLVGVNKLSLADGVLGGIANWLALSTHLQPMGRGLVSTADLLWFALLIGVALLLAIRRVGDERTRG</sequence>
<dbReference type="Proteomes" id="UP000541636">
    <property type="component" value="Unassembled WGS sequence"/>
</dbReference>
<evidence type="ECO:0000259" key="7">
    <source>
        <dbReference type="Pfam" id="PF12698"/>
    </source>
</evidence>
<organism evidence="8 9">
    <name type="scientific">Oleiagrimonas citrea</name>
    <dbReference type="NCBI Taxonomy" id="1665687"/>
    <lineage>
        <taxon>Bacteria</taxon>
        <taxon>Pseudomonadati</taxon>
        <taxon>Pseudomonadota</taxon>
        <taxon>Gammaproteobacteria</taxon>
        <taxon>Lysobacterales</taxon>
        <taxon>Rhodanobacteraceae</taxon>
        <taxon>Oleiagrimonas</taxon>
    </lineage>
</organism>
<dbReference type="InterPro" id="IPR051449">
    <property type="entry name" value="ABC-2_transporter_component"/>
</dbReference>
<feature type="domain" description="ABC-2 type transporter transmembrane" evidence="7">
    <location>
        <begin position="66"/>
        <end position="190"/>
    </location>
</feature>
<keyword evidence="3 6" id="KW-0812">Transmembrane</keyword>
<evidence type="ECO:0000256" key="3">
    <source>
        <dbReference type="ARBA" id="ARBA00022692"/>
    </source>
</evidence>
<feature type="transmembrane region" description="Helical" evidence="6">
    <location>
        <begin position="226"/>
        <end position="245"/>
    </location>
</feature>
<proteinExistence type="predicted"/>
<protein>
    <submittedName>
        <fullName evidence="8">ABC transporter permease</fullName>
    </submittedName>
</protein>
<feature type="transmembrane region" description="Helical" evidence="6">
    <location>
        <begin position="63"/>
        <end position="81"/>
    </location>
</feature>
<keyword evidence="4 6" id="KW-1133">Transmembrane helix</keyword>
<keyword evidence="5 6" id="KW-0472">Membrane</keyword>
<dbReference type="GO" id="GO:0005886">
    <property type="term" value="C:plasma membrane"/>
    <property type="evidence" value="ECO:0007669"/>
    <property type="project" value="UniProtKB-SubCell"/>
</dbReference>
<evidence type="ECO:0000256" key="2">
    <source>
        <dbReference type="ARBA" id="ARBA00022475"/>
    </source>
</evidence>
<reference evidence="8 9" key="1">
    <citation type="journal article" date="2017" name="Int. J. Syst. Evol. Microbiol.">
        <title>Oleiagrimonas citrea sp. nov., a marine bacterium isolated from tidal flat sediment and emended description of the genus Oleiagrimonas Fang et al. 2015 and Oleiagrimonas soli.</title>
        <authorList>
            <person name="Yang S.H."/>
            <person name="Seo H.S."/>
            <person name="Seong C.N."/>
            <person name="Kwon K.K."/>
        </authorList>
    </citation>
    <scope>NUCLEOTIDE SEQUENCE [LARGE SCALE GENOMIC DNA]</scope>
    <source>
        <strain evidence="8 9">MEBiC09124</strain>
    </source>
</reference>
<dbReference type="Pfam" id="PF12698">
    <property type="entry name" value="ABC2_membrane_3"/>
    <property type="match status" value="1"/>
</dbReference>
<dbReference type="GO" id="GO:0140359">
    <property type="term" value="F:ABC-type transporter activity"/>
    <property type="evidence" value="ECO:0007669"/>
    <property type="project" value="InterPro"/>
</dbReference>
<feature type="transmembrane region" description="Helical" evidence="6">
    <location>
        <begin position="21"/>
        <end position="43"/>
    </location>
</feature>
<evidence type="ECO:0000256" key="4">
    <source>
        <dbReference type="ARBA" id="ARBA00022989"/>
    </source>
</evidence>
<dbReference type="PANTHER" id="PTHR30294:SF29">
    <property type="entry name" value="MULTIDRUG ABC TRANSPORTER PERMEASE YBHS-RELATED"/>
    <property type="match status" value="1"/>
</dbReference>
<comment type="subcellular location">
    <subcellularLocation>
        <location evidence="1">Cell membrane</location>
        <topology evidence="1">Multi-pass membrane protein</topology>
    </subcellularLocation>
</comment>
<evidence type="ECO:0000313" key="9">
    <source>
        <dbReference type="Proteomes" id="UP000541636"/>
    </source>
</evidence>
<comment type="caution">
    <text evidence="8">The sequence shown here is derived from an EMBL/GenBank/DDBJ whole genome shotgun (WGS) entry which is preliminary data.</text>
</comment>
<accession>A0A846ZR75</accession>
<keyword evidence="2" id="KW-1003">Cell membrane</keyword>
<dbReference type="InterPro" id="IPR013525">
    <property type="entry name" value="ABC2_TM"/>
</dbReference>
<gene>
    <name evidence="8" type="ORF">HF690_13760</name>
</gene>
<evidence type="ECO:0000256" key="6">
    <source>
        <dbReference type="SAM" id="Phobius"/>
    </source>
</evidence>
<evidence type="ECO:0000256" key="5">
    <source>
        <dbReference type="ARBA" id="ARBA00023136"/>
    </source>
</evidence>
<evidence type="ECO:0000256" key="1">
    <source>
        <dbReference type="ARBA" id="ARBA00004651"/>
    </source>
</evidence>
<dbReference type="EMBL" id="JAAZQD010000006">
    <property type="protein sequence ID" value="NKZ40019.1"/>
    <property type="molecule type" value="Genomic_DNA"/>
</dbReference>
<evidence type="ECO:0000313" key="8">
    <source>
        <dbReference type="EMBL" id="NKZ40019.1"/>
    </source>
</evidence>
<dbReference type="AlphaFoldDB" id="A0A846ZR75"/>